<dbReference type="AlphaFoldDB" id="A0AA39MKX6"/>
<organism evidence="2 3">
    <name type="scientific">Armillaria borealis</name>
    <dbReference type="NCBI Taxonomy" id="47425"/>
    <lineage>
        <taxon>Eukaryota</taxon>
        <taxon>Fungi</taxon>
        <taxon>Dikarya</taxon>
        <taxon>Basidiomycota</taxon>
        <taxon>Agaricomycotina</taxon>
        <taxon>Agaricomycetes</taxon>
        <taxon>Agaricomycetidae</taxon>
        <taxon>Agaricales</taxon>
        <taxon>Marasmiineae</taxon>
        <taxon>Physalacriaceae</taxon>
        <taxon>Armillaria</taxon>
    </lineage>
</organism>
<protein>
    <submittedName>
        <fullName evidence="2">Uncharacterized protein</fullName>
    </submittedName>
</protein>
<feature type="region of interest" description="Disordered" evidence="1">
    <location>
        <begin position="200"/>
        <end position="219"/>
    </location>
</feature>
<evidence type="ECO:0000256" key="1">
    <source>
        <dbReference type="SAM" id="MobiDB-lite"/>
    </source>
</evidence>
<comment type="caution">
    <text evidence="2">The sequence shown here is derived from an EMBL/GenBank/DDBJ whole genome shotgun (WGS) entry which is preliminary data.</text>
</comment>
<sequence>MSYAYYHQAPGWGSNQFHFGAPPAPTFQPQPSCVYSGTSFYTEHVADSPCTGGGMDYYRAHALNQADPHLFDNAWNRVRDFGSNSGGLGVGINEARHWHSRAYGGLGELNQMLPQEIGHAAAYEAYRTWIHNSSIYEPLSGDFERQREALIGLAVAELWTITLVQARQEAAAMTASIIFYWASIICLPHISTINLDLQSRDHDDDYRGRGSQVDPYDDRYEYDSDVLHGHHRGRSHSRRRSRSVNSYNMPYSGGGMATAPSAIPIAIPGMAYSGQPGAYGQPGSYGQYGQPGSYPGQPGSYPGQPGSHPGQYAGSQYGGGVPMSMHGGGTAYAGSDPGGPLGSGGYGTTQLPMAMHSRPRSVSMSMPGHYPHTPYSGGMMMGGVPQAQIMPAAIEHNNYSGDAGMYGNVRYGINISRTVIGG</sequence>
<gene>
    <name evidence="2" type="ORF">EV421DRAFT_2021617</name>
</gene>
<reference evidence="2" key="1">
    <citation type="submission" date="2023-06" db="EMBL/GenBank/DDBJ databases">
        <authorList>
            <consortium name="Lawrence Berkeley National Laboratory"/>
            <person name="Ahrendt S."/>
            <person name="Sahu N."/>
            <person name="Indic B."/>
            <person name="Wong-Bajracharya J."/>
            <person name="Merenyi Z."/>
            <person name="Ke H.-M."/>
            <person name="Monk M."/>
            <person name="Kocsube S."/>
            <person name="Drula E."/>
            <person name="Lipzen A."/>
            <person name="Balint B."/>
            <person name="Henrissat B."/>
            <person name="Andreopoulos B."/>
            <person name="Martin F.M."/>
            <person name="Harder C.B."/>
            <person name="Rigling D."/>
            <person name="Ford K.L."/>
            <person name="Foster G.D."/>
            <person name="Pangilinan J."/>
            <person name="Papanicolaou A."/>
            <person name="Barry K."/>
            <person name="LaButti K."/>
            <person name="Viragh M."/>
            <person name="Koriabine M."/>
            <person name="Yan M."/>
            <person name="Riley R."/>
            <person name="Champramary S."/>
            <person name="Plett K.L."/>
            <person name="Tsai I.J."/>
            <person name="Slot J."/>
            <person name="Sipos G."/>
            <person name="Plett J."/>
            <person name="Nagy L.G."/>
            <person name="Grigoriev I.V."/>
        </authorList>
    </citation>
    <scope>NUCLEOTIDE SEQUENCE</scope>
    <source>
        <strain evidence="2">FPL87.14</strain>
    </source>
</reference>
<proteinExistence type="predicted"/>
<evidence type="ECO:0000313" key="2">
    <source>
        <dbReference type="EMBL" id="KAK0437509.1"/>
    </source>
</evidence>
<feature type="compositionally biased region" description="Basic residues" evidence="1">
    <location>
        <begin position="229"/>
        <end position="242"/>
    </location>
</feature>
<feature type="region of interest" description="Disordered" evidence="1">
    <location>
        <begin position="225"/>
        <end position="246"/>
    </location>
</feature>
<dbReference type="Proteomes" id="UP001175226">
    <property type="component" value="Unassembled WGS sequence"/>
</dbReference>
<accession>A0AA39MKX6</accession>
<keyword evidence="3" id="KW-1185">Reference proteome</keyword>
<feature type="region of interest" description="Disordered" evidence="1">
    <location>
        <begin position="282"/>
        <end position="311"/>
    </location>
</feature>
<dbReference type="EMBL" id="JAUEPT010000048">
    <property type="protein sequence ID" value="KAK0437509.1"/>
    <property type="molecule type" value="Genomic_DNA"/>
</dbReference>
<evidence type="ECO:0000313" key="3">
    <source>
        <dbReference type="Proteomes" id="UP001175226"/>
    </source>
</evidence>
<name>A0AA39MKX6_9AGAR</name>